<name>A0A4R6U246_9BACI</name>
<feature type="domain" description="HPr" evidence="1">
    <location>
        <begin position="1"/>
        <end position="86"/>
    </location>
</feature>
<gene>
    <name evidence="2" type="ORF">EV213_106128</name>
</gene>
<dbReference type="AlphaFoldDB" id="A0A4R6U246"/>
<dbReference type="Pfam" id="PF00381">
    <property type="entry name" value="PTS-HPr"/>
    <property type="match status" value="1"/>
</dbReference>
<sequence>MKRIEKSILVERQFDQKTTVDFCQLTSGFSADIKLLKGTFVIDAKSMMGLLALPIRKGAEFNVQVEGADAEDAAKAVEGYLTGTDK</sequence>
<reference evidence="2 3" key="1">
    <citation type="submission" date="2019-03" db="EMBL/GenBank/DDBJ databases">
        <title>Genomic Encyclopedia of Type Strains, Phase IV (KMG-IV): sequencing the most valuable type-strain genomes for metagenomic binning, comparative biology and taxonomic classification.</title>
        <authorList>
            <person name="Goeker M."/>
        </authorList>
    </citation>
    <scope>NUCLEOTIDE SEQUENCE [LARGE SCALE GENOMIC DNA]</scope>
    <source>
        <strain evidence="2 3">DSM 28697</strain>
    </source>
</reference>
<dbReference type="SUPFAM" id="SSF55594">
    <property type="entry name" value="HPr-like"/>
    <property type="match status" value="1"/>
</dbReference>
<evidence type="ECO:0000313" key="2">
    <source>
        <dbReference type="EMBL" id="TDQ40410.1"/>
    </source>
</evidence>
<keyword evidence="2" id="KW-0808">Transferase</keyword>
<dbReference type="OrthoDB" id="2051287at2"/>
<dbReference type="GO" id="GO:0016740">
    <property type="term" value="F:transferase activity"/>
    <property type="evidence" value="ECO:0007669"/>
    <property type="project" value="UniProtKB-KW"/>
</dbReference>
<protein>
    <submittedName>
        <fullName evidence="2">Phosphotransferase system HPr (HPr) family protein</fullName>
    </submittedName>
</protein>
<organism evidence="2 3">
    <name type="scientific">Aureibacillus halotolerans</name>
    <dbReference type="NCBI Taxonomy" id="1508390"/>
    <lineage>
        <taxon>Bacteria</taxon>
        <taxon>Bacillati</taxon>
        <taxon>Bacillota</taxon>
        <taxon>Bacilli</taxon>
        <taxon>Bacillales</taxon>
        <taxon>Bacillaceae</taxon>
        <taxon>Aureibacillus</taxon>
    </lineage>
</organism>
<comment type="caution">
    <text evidence="2">The sequence shown here is derived from an EMBL/GenBank/DDBJ whole genome shotgun (WGS) entry which is preliminary data.</text>
</comment>
<dbReference type="PRINTS" id="PR00107">
    <property type="entry name" value="PHOSPHOCPHPR"/>
</dbReference>
<dbReference type="Gene3D" id="3.30.1340.10">
    <property type="entry name" value="HPr-like"/>
    <property type="match status" value="1"/>
</dbReference>
<proteinExistence type="predicted"/>
<dbReference type="EMBL" id="SNYJ01000006">
    <property type="protein sequence ID" value="TDQ40410.1"/>
    <property type="molecule type" value="Genomic_DNA"/>
</dbReference>
<accession>A0A4R6U246</accession>
<keyword evidence="3" id="KW-1185">Reference proteome</keyword>
<dbReference type="RefSeq" id="WP_133580227.1">
    <property type="nucleotide sequence ID" value="NZ_SNYJ01000006.1"/>
</dbReference>
<dbReference type="PROSITE" id="PS51350">
    <property type="entry name" value="PTS_HPR_DOM"/>
    <property type="match status" value="1"/>
</dbReference>
<dbReference type="InterPro" id="IPR035895">
    <property type="entry name" value="HPr-like_sf"/>
</dbReference>
<evidence type="ECO:0000259" key="1">
    <source>
        <dbReference type="PROSITE" id="PS51350"/>
    </source>
</evidence>
<dbReference type="Proteomes" id="UP000295632">
    <property type="component" value="Unassembled WGS sequence"/>
</dbReference>
<dbReference type="InterPro" id="IPR000032">
    <property type="entry name" value="HPr-like"/>
</dbReference>
<evidence type="ECO:0000313" key="3">
    <source>
        <dbReference type="Proteomes" id="UP000295632"/>
    </source>
</evidence>